<dbReference type="Gene3D" id="2.40.110.10">
    <property type="entry name" value="Butyryl-CoA Dehydrogenase, subunit A, domain 2"/>
    <property type="match status" value="1"/>
</dbReference>
<dbReference type="PROSITE" id="PS00072">
    <property type="entry name" value="ACYL_COA_DH_1"/>
    <property type="match status" value="1"/>
</dbReference>
<proteinExistence type="inferred from homology"/>
<dbReference type="Pfam" id="PF02771">
    <property type="entry name" value="Acyl-CoA_dh_N"/>
    <property type="match status" value="1"/>
</dbReference>
<dbReference type="SUPFAM" id="SSF47203">
    <property type="entry name" value="Acyl-CoA dehydrogenase C-terminal domain-like"/>
    <property type="match status" value="1"/>
</dbReference>
<evidence type="ECO:0000256" key="2">
    <source>
        <dbReference type="ARBA" id="ARBA00009347"/>
    </source>
</evidence>
<dbReference type="Gene3D" id="1.20.140.10">
    <property type="entry name" value="Butyryl-CoA Dehydrogenase, subunit A, domain 3"/>
    <property type="match status" value="1"/>
</dbReference>
<dbReference type="InterPro" id="IPR009100">
    <property type="entry name" value="AcylCoA_DH/oxidase_NM_dom_sf"/>
</dbReference>
<dbReference type="InterPro" id="IPR006091">
    <property type="entry name" value="Acyl-CoA_Oxase/DH_mid-dom"/>
</dbReference>
<accession>A0A7W6FYW7</accession>
<evidence type="ECO:0000259" key="7">
    <source>
        <dbReference type="Pfam" id="PF02770"/>
    </source>
</evidence>
<dbReference type="InterPro" id="IPR046373">
    <property type="entry name" value="Acyl-CoA_Oxase/DH_mid-dom_sf"/>
</dbReference>
<dbReference type="GO" id="GO:0003995">
    <property type="term" value="F:acyl-CoA dehydrogenase activity"/>
    <property type="evidence" value="ECO:0007669"/>
    <property type="project" value="InterPro"/>
</dbReference>
<dbReference type="FunFam" id="2.40.110.10:FF:000014">
    <property type="entry name" value="Probable acyl-CoA dehydrogenase"/>
    <property type="match status" value="1"/>
</dbReference>
<evidence type="ECO:0000256" key="5">
    <source>
        <dbReference type="RuleBase" id="RU362125"/>
    </source>
</evidence>
<dbReference type="InterPro" id="IPR006089">
    <property type="entry name" value="Acyl-CoA_DH_CS"/>
</dbReference>
<organism evidence="9 10">
    <name type="scientific">Novosphingobium fluoreni</name>
    <dbReference type="NCBI Taxonomy" id="1391222"/>
    <lineage>
        <taxon>Bacteria</taxon>
        <taxon>Pseudomonadati</taxon>
        <taxon>Pseudomonadota</taxon>
        <taxon>Alphaproteobacteria</taxon>
        <taxon>Sphingomonadales</taxon>
        <taxon>Sphingomonadaceae</taxon>
        <taxon>Novosphingobium</taxon>
    </lineage>
</organism>
<dbReference type="EMBL" id="JACIDY010000004">
    <property type="protein sequence ID" value="MBB3940470.1"/>
    <property type="molecule type" value="Genomic_DNA"/>
</dbReference>
<protein>
    <submittedName>
        <fullName evidence="9">Alkylation response protein AidB-like acyl-CoA dehydrogenase</fullName>
    </submittedName>
</protein>
<evidence type="ECO:0000313" key="9">
    <source>
        <dbReference type="EMBL" id="MBB3940470.1"/>
    </source>
</evidence>
<keyword evidence="5" id="KW-0560">Oxidoreductase</keyword>
<dbReference type="GO" id="GO:0050660">
    <property type="term" value="F:flavin adenine dinucleotide binding"/>
    <property type="evidence" value="ECO:0007669"/>
    <property type="project" value="InterPro"/>
</dbReference>
<dbReference type="AlphaFoldDB" id="A0A7W6FYW7"/>
<dbReference type="PROSITE" id="PS00073">
    <property type="entry name" value="ACYL_COA_DH_2"/>
    <property type="match status" value="1"/>
</dbReference>
<keyword evidence="4 5" id="KW-0274">FAD</keyword>
<dbReference type="Pfam" id="PF00441">
    <property type="entry name" value="Acyl-CoA_dh_1"/>
    <property type="match status" value="1"/>
</dbReference>
<comment type="cofactor">
    <cofactor evidence="1 5">
        <name>FAD</name>
        <dbReference type="ChEBI" id="CHEBI:57692"/>
    </cofactor>
</comment>
<name>A0A7W6FYW7_9SPHN</name>
<reference evidence="9 10" key="1">
    <citation type="submission" date="2020-08" db="EMBL/GenBank/DDBJ databases">
        <title>Genomic Encyclopedia of Type Strains, Phase IV (KMG-IV): sequencing the most valuable type-strain genomes for metagenomic binning, comparative biology and taxonomic classification.</title>
        <authorList>
            <person name="Goeker M."/>
        </authorList>
    </citation>
    <scope>NUCLEOTIDE SEQUENCE [LARGE SCALE GENOMIC DNA]</scope>
    <source>
        <strain evidence="9 10">DSM 27568</strain>
    </source>
</reference>
<comment type="similarity">
    <text evidence="2 5">Belongs to the acyl-CoA dehydrogenase family.</text>
</comment>
<dbReference type="InterPro" id="IPR013786">
    <property type="entry name" value="AcylCoA_DH/ox_N"/>
</dbReference>
<dbReference type="InterPro" id="IPR009075">
    <property type="entry name" value="AcylCo_DH/oxidase_C"/>
</dbReference>
<dbReference type="FunFam" id="1.20.140.10:FF:000012">
    <property type="entry name" value="Acyl-CoA dehydrogenase fadE12"/>
    <property type="match status" value="1"/>
</dbReference>
<evidence type="ECO:0000259" key="8">
    <source>
        <dbReference type="Pfam" id="PF02771"/>
    </source>
</evidence>
<gene>
    <name evidence="9" type="ORF">GGR39_002127</name>
</gene>
<feature type="domain" description="Acyl-CoA oxidase/dehydrogenase middle" evidence="7">
    <location>
        <begin position="140"/>
        <end position="240"/>
    </location>
</feature>
<dbReference type="SUPFAM" id="SSF56645">
    <property type="entry name" value="Acyl-CoA dehydrogenase NM domain-like"/>
    <property type="match status" value="1"/>
</dbReference>
<sequence>MRRVLWMSSYLFDWRKIMAIASLQGADYPEIREEIAKLCQAFPDPYWRALDREMGYPAEFVSALGSAGYLAALIPEEYGGSGLPLSAAAAILEEVQRAGCNGSACHAQMYIMGALLRHGSEEQKRQYLPRIASGDLRLQAFGVTEPTSGTDTGALKTVAVRQGDKYIVNGQKIWTSRAEYSDLMLLLARTTPREETARGIDGLSIFILDMNAARAAGGLTIRPIRTMMNHSTTEVFFDNVEIPAENLIGEEGKGFRYILSGMNAERILIAAECIGDAKWFIERSRAYASERQLFGRPIGQNQGVQFPIAKAYAQMRAAELMVHEAARLFEEGEQCGEQANIAKMLAADASWAAAEAAVQTHGGFGFAEEYDVERKFRETRLYQVAPISTNMILSYISEHVLGLPRSY</sequence>
<dbReference type="PIRSF" id="PIRSF016578">
    <property type="entry name" value="HsaA"/>
    <property type="match status" value="1"/>
</dbReference>
<dbReference type="FunFam" id="1.10.540.10:FF:000013">
    <property type="entry name" value="Acyl-CoA dehydrogenase"/>
    <property type="match status" value="1"/>
</dbReference>
<dbReference type="Pfam" id="PF02770">
    <property type="entry name" value="Acyl-CoA_dh_M"/>
    <property type="match status" value="1"/>
</dbReference>
<evidence type="ECO:0000256" key="1">
    <source>
        <dbReference type="ARBA" id="ARBA00001974"/>
    </source>
</evidence>
<evidence type="ECO:0000259" key="6">
    <source>
        <dbReference type="Pfam" id="PF00441"/>
    </source>
</evidence>
<feature type="domain" description="Acyl-CoA dehydrogenase/oxidase C-terminal" evidence="6">
    <location>
        <begin position="252"/>
        <end position="392"/>
    </location>
</feature>
<dbReference type="PANTHER" id="PTHR43884">
    <property type="entry name" value="ACYL-COA DEHYDROGENASE"/>
    <property type="match status" value="1"/>
</dbReference>
<dbReference type="InterPro" id="IPR036250">
    <property type="entry name" value="AcylCo_DH-like_C"/>
</dbReference>
<dbReference type="Gene3D" id="1.10.540.10">
    <property type="entry name" value="Acyl-CoA dehydrogenase/oxidase, N-terminal domain"/>
    <property type="match status" value="1"/>
</dbReference>
<dbReference type="Proteomes" id="UP000561459">
    <property type="component" value="Unassembled WGS sequence"/>
</dbReference>
<keyword evidence="3 5" id="KW-0285">Flavoprotein</keyword>
<evidence type="ECO:0000256" key="3">
    <source>
        <dbReference type="ARBA" id="ARBA00022630"/>
    </source>
</evidence>
<keyword evidence="10" id="KW-1185">Reference proteome</keyword>
<feature type="domain" description="Acyl-CoA dehydrogenase/oxidase N-terminal" evidence="8">
    <location>
        <begin position="30"/>
        <end position="135"/>
    </location>
</feature>
<dbReference type="InterPro" id="IPR037069">
    <property type="entry name" value="AcylCoA_DH/ox_N_sf"/>
</dbReference>
<evidence type="ECO:0000313" key="10">
    <source>
        <dbReference type="Proteomes" id="UP000561459"/>
    </source>
</evidence>
<comment type="caution">
    <text evidence="9">The sequence shown here is derived from an EMBL/GenBank/DDBJ whole genome shotgun (WGS) entry which is preliminary data.</text>
</comment>
<dbReference type="PANTHER" id="PTHR43884:SF12">
    <property type="entry name" value="ISOVALERYL-COA DEHYDROGENASE, MITOCHONDRIAL-RELATED"/>
    <property type="match status" value="1"/>
</dbReference>
<evidence type="ECO:0000256" key="4">
    <source>
        <dbReference type="ARBA" id="ARBA00022827"/>
    </source>
</evidence>